<keyword evidence="2" id="KW-1133">Transmembrane helix</keyword>
<protein>
    <submittedName>
        <fullName evidence="3">Uncharacterized protein</fullName>
    </submittedName>
</protein>
<evidence type="ECO:0000313" key="3">
    <source>
        <dbReference type="EMBL" id="GGX04765.1"/>
    </source>
</evidence>
<feature type="region of interest" description="Disordered" evidence="1">
    <location>
        <begin position="304"/>
        <end position="324"/>
    </location>
</feature>
<evidence type="ECO:0000313" key="4">
    <source>
        <dbReference type="Proteomes" id="UP000617743"/>
    </source>
</evidence>
<comment type="caution">
    <text evidence="3">The sequence shown here is derived from an EMBL/GenBank/DDBJ whole genome shotgun (WGS) entry which is preliminary data.</text>
</comment>
<sequence length="324" mass="35438">MGDIAKGVLGGGWALVVGWVLPTALNLGVFFLTVAPSLRRTAAIERVWPDTASQTALLLLCAAVLFGFVLHALQTPLYRILEGYLLWPRRAFDRGCRRQRARKEGIAALIARPGGRTPVQRALLNEQLVRYPADDDQLAPTRLGNAIRRFEEYGHNRFCLDSQVLWNELSAAAPVQARRQVETARTSVDFFVALLYGHGVVAALALLALTSAGAERTLLIVTGLVLCALIPLWYRSAVYATDEWAAAVRAMVNLGRKPLADALGLVLPQQLSEERAMWQLVTRMSRRPYRDAADRAFAPYRAAPPDPNCPLHPPVPGPVPGPGA</sequence>
<keyword evidence="4" id="KW-1185">Reference proteome</keyword>
<dbReference type="RefSeq" id="WP_190051467.1">
    <property type="nucleotide sequence ID" value="NZ_BMWC01000005.1"/>
</dbReference>
<feature type="transmembrane region" description="Helical" evidence="2">
    <location>
        <begin position="188"/>
        <end position="210"/>
    </location>
</feature>
<accession>A0ABQ2X8I1</accession>
<dbReference type="Proteomes" id="UP000617743">
    <property type="component" value="Unassembled WGS sequence"/>
</dbReference>
<feature type="transmembrane region" description="Helical" evidence="2">
    <location>
        <begin position="55"/>
        <end position="73"/>
    </location>
</feature>
<keyword evidence="2" id="KW-0472">Membrane</keyword>
<organism evidence="3 4">
    <name type="scientific">Streptomyces lomondensis</name>
    <dbReference type="NCBI Taxonomy" id="68229"/>
    <lineage>
        <taxon>Bacteria</taxon>
        <taxon>Bacillati</taxon>
        <taxon>Actinomycetota</taxon>
        <taxon>Actinomycetes</taxon>
        <taxon>Kitasatosporales</taxon>
        <taxon>Streptomycetaceae</taxon>
        <taxon>Streptomyces</taxon>
    </lineage>
</organism>
<reference evidence="4" key="1">
    <citation type="journal article" date="2019" name="Int. J. Syst. Evol. Microbiol.">
        <title>The Global Catalogue of Microorganisms (GCM) 10K type strain sequencing project: providing services to taxonomists for standard genome sequencing and annotation.</title>
        <authorList>
            <consortium name="The Broad Institute Genomics Platform"/>
            <consortium name="The Broad Institute Genome Sequencing Center for Infectious Disease"/>
            <person name="Wu L."/>
            <person name="Ma J."/>
        </authorList>
    </citation>
    <scope>NUCLEOTIDE SEQUENCE [LARGE SCALE GENOMIC DNA]</scope>
    <source>
        <strain evidence="4">JCM 4866</strain>
    </source>
</reference>
<name>A0ABQ2X8I1_9ACTN</name>
<evidence type="ECO:0000256" key="2">
    <source>
        <dbReference type="SAM" id="Phobius"/>
    </source>
</evidence>
<keyword evidence="2" id="KW-0812">Transmembrane</keyword>
<feature type="transmembrane region" description="Helical" evidence="2">
    <location>
        <begin position="12"/>
        <end position="35"/>
    </location>
</feature>
<evidence type="ECO:0000256" key="1">
    <source>
        <dbReference type="SAM" id="MobiDB-lite"/>
    </source>
</evidence>
<proteinExistence type="predicted"/>
<gene>
    <name evidence="3" type="ORF">GCM10010383_38350</name>
</gene>
<feature type="transmembrane region" description="Helical" evidence="2">
    <location>
        <begin position="216"/>
        <end position="234"/>
    </location>
</feature>
<dbReference type="EMBL" id="BMWC01000005">
    <property type="protein sequence ID" value="GGX04765.1"/>
    <property type="molecule type" value="Genomic_DNA"/>
</dbReference>